<keyword evidence="1" id="KW-1133">Transmembrane helix</keyword>
<sequence length="163" mass="18324">MVYLATSLQLNLAPFVDILMACIFHTLRCIVVIFELGSVGRIGIRRLRRLSHSHTKTWHEILRCQRICTFGCNNPRQKSKRCGCLTRDNFVYIHICGSAARETIPIGPFTRHGKIPQKDADSTPAPASNHAPYKALALESLNSDRVVSLSGMREHASRARTRN</sequence>
<organism evidence="2 3">
    <name type="scientific">Decorospora gaudefroyi</name>
    <dbReference type="NCBI Taxonomy" id="184978"/>
    <lineage>
        <taxon>Eukaryota</taxon>
        <taxon>Fungi</taxon>
        <taxon>Dikarya</taxon>
        <taxon>Ascomycota</taxon>
        <taxon>Pezizomycotina</taxon>
        <taxon>Dothideomycetes</taxon>
        <taxon>Pleosporomycetidae</taxon>
        <taxon>Pleosporales</taxon>
        <taxon>Pleosporineae</taxon>
        <taxon>Pleosporaceae</taxon>
        <taxon>Decorospora</taxon>
    </lineage>
</organism>
<accession>A0A6A5K1C7</accession>
<evidence type="ECO:0000313" key="3">
    <source>
        <dbReference type="Proteomes" id="UP000800040"/>
    </source>
</evidence>
<keyword evidence="1" id="KW-0472">Membrane</keyword>
<proteinExistence type="predicted"/>
<protein>
    <submittedName>
        <fullName evidence="2">Uncharacterized protein</fullName>
    </submittedName>
</protein>
<feature type="transmembrane region" description="Helical" evidence="1">
    <location>
        <begin position="12"/>
        <end position="39"/>
    </location>
</feature>
<keyword evidence="1" id="KW-0812">Transmembrane</keyword>
<dbReference type="EMBL" id="ML975384">
    <property type="protein sequence ID" value="KAF1830789.1"/>
    <property type="molecule type" value="Genomic_DNA"/>
</dbReference>
<gene>
    <name evidence="2" type="ORF">BDW02DRAFT_86730</name>
</gene>
<reference evidence="2" key="1">
    <citation type="submission" date="2020-01" db="EMBL/GenBank/DDBJ databases">
        <authorList>
            <consortium name="DOE Joint Genome Institute"/>
            <person name="Haridas S."/>
            <person name="Albert R."/>
            <person name="Binder M."/>
            <person name="Bloem J."/>
            <person name="Labutti K."/>
            <person name="Salamov A."/>
            <person name="Andreopoulos B."/>
            <person name="Baker S.E."/>
            <person name="Barry K."/>
            <person name="Bills G."/>
            <person name="Bluhm B.H."/>
            <person name="Cannon C."/>
            <person name="Castanera R."/>
            <person name="Culley D.E."/>
            <person name="Daum C."/>
            <person name="Ezra D."/>
            <person name="Gonzalez J.B."/>
            <person name="Henrissat B."/>
            <person name="Kuo A."/>
            <person name="Liang C."/>
            <person name="Lipzen A."/>
            <person name="Lutzoni F."/>
            <person name="Magnuson J."/>
            <person name="Mondo S."/>
            <person name="Nolan M."/>
            <person name="Ohm R."/>
            <person name="Pangilinan J."/>
            <person name="Park H.-J."/>
            <person name="Ramirez L."/>
            <person name="Alfaro M."/>
            <person name="Sun H."/>
            <person name="Tritt A."/>
            <person name="Yoshinaga Y."/>
            <person name="Zwiers L.-H."/>
            <person name="Turgeon B.G."/>
            <person name="Goodwin S.B."/>
            <person name="Spatafora J.W."/>
            <person name="Crous P.W."/>
            <person name="Grigoriev I.V."/>
        </authorList>
    </citation>
    <scope>NUCLEOTIDE SEQUENCE</scope>
    <source>
        <strain evidence="2">P77</strain>
    </source>
</reference>
<evidence type="ECO:0000256" key="1">
    <source>
        <dbReference type="SAM" id="Phobius"/>
    </source>
</evidence>
<dbReference type="AlphaFoldDB" id="A0A6A5K1C7"/>
<keyword evidence="3" id="KW-1185">Reference proteome</keyword>
<dbReference type="Proteomes" id="UP000800040">
    <property type="component" value="Unassembled WGS sequence"/>
</dbReference>
<evidence type="ECO:0000313" key="2">
    <source>
        <dbReference type="EMBL" id="KAF1830789.1"/>
    </source>
</evidence>
<name>A0A6A5K1C7_9PLEO</name>